<organism evidence="2 3">
    <name type="scientific">Durusdinium trenchii</name>
    <dbReference type="NCBI Taxonomy" id="1381693"/>
    <lineage>
        <taxon>Eukaryota</taxon>
        <taxon>Sar</taxon>
        <taxon>Alveolata</taxon>
        <taxon>Dinophyceae</taxon>
        <taxon>Suessiales</taxon>
        <taxon>Symbiodiniaceae</taxon>
        <taxon>Durusdinium</taxon>
    </lineage>
</organism>
<dbReference type="EMBL" id="CAXAMN010022917">
    <property type="protein sequence ID" value="CAK9073768.1"/>
    <property type="molecule type" value="Genomic_DNA"/>
</dbReference>
<feature type="region of interest" description="Disordered" evidence="1">
    <location>
        <begin position="307"/>
        <end position="358"/>
    </location>
</feature>
<keyword evidence="3" id="KW-1185">Reference proteome</keyword>
<feature type="compositionally biased region" description="Basic and acidic residues" evidence="1">
    <location>
        <begin position="332"/>
        <end position="352"/>
    </location>
</feature>
<proteinExistence type="predicted"/>
<evidence type="ECO:0000313" key="2">
    <source>
        <dbReference type="EMBL" id="CAK9073768.1"/>
    </source>
</evidence>
<name>A0ABP0PCK0_9DINO</name>
<protein>
    <submittedName>
        <fullName evidence="2">Uncharacterized protein</fullName>
    </submittedName>
</protein>
<accession>A0ABP0PCK0</accession>
<dbReference type="PROSITE" id="PS51257">
    <property type="entry name" value="PROKAR_LIPOPROTEIN"/>
    <property type="match status" value="1"/>
</dbReference>
<dbReference type="Proteomes" id="UP001642484">
    <property type="component" value="Unassembled WGS sequence"/>
</dbReference>
<comment type="caution">
    <text evidence="2">The sequence shown here is derived from an EMBL/GenBank/DDBJ whole genome shotgun (WGS) entry which is preliminary data.</text>
</comment>
<sequence>MDLNFQKSMPKDVASLILHIGQSCHDFHSAENKKDVEKALALWRVVQKYLTPAMRLSSQEQAQHQTIGHASGMVSRLQTKLCAGVEDLCKTAVKDLGIAKAVDSITQALALPQPTPEKASQMVHSLRVAAKLGDELNEKSILPEQESLQSSLSVYLKVHSMKLDFLRAVVPETTERIQRFTMTFEHSLQTWLEQQTEYFRKPLEELEQYRPLLSAVEDWKLEPVSWMFTQENAKDLEAKVNQLMEDFRKTLALYVSYVQAVDLVLNHADLQSTDLKPTHARIMQENASVGVSRQDLPAEVRKRLDNLLETGDPNKMQADAKAKPAPKRKKEQKQEEGEDGKATKQRRSAPDTRKRKKN</sequence>
<gene>
    <name evidence="2" type="ORF">CCMP2556_LOCUS36341</name>
</gene>
<evidence type="ECO:0000256" key="1">
    <source>
        <dbReference type="SAM" id="MobiDB-lite"/>
    </source>
</evidence>
<evidence type="ECO:0000313" key="3">
    <source>
        <dbReference type="Proteomes" id="UP001642484"/>
    </source>
</evidence>
<reference evidence="2 3" key="1">
    <citation type="submission" date="2024-02" db="EMBL/GenBank/DDBJ databases">
        <authorList>
            <person name="Chen Y."/>
            <person name="Shah S."/>
            <person name="Dougan E. K."/>
            <person name="Thang M."/>
            <person name="Chan C."/>
        </authorList>
    </citation>
    <scope>NUCLEOTIDE SEQUENCE [LARGE SCALE GENOMIC DNA]</scope>
</reference>